<keyword evidence="1" id="KW-0175">Coiled coil</keyword>
<protein>
    <submittedName>
        <fullName evidence="2">B3 domain-containing protein os01g0234100</fullName>
    </submittedName>
</protein>
<comment type="caution">
    <text evidence="2">The sequence shown here is derived from an EMBL/GenBank/DDBJ whole genome shotgun (WGS) entry which is preliminary data.</text>
</comment>
<gene>
    <name evidence="2" type="ORF">PHJA_001256900</name>
</gene>
<proteinExistence type="predicted"/>
<evidence type="ECO:0000313" key="3">
    <source>
        <dbReference type="Proteomes" id="UP000653305"/>
    </source>
</evidence>
<dbReference type="Proteomes" id="UP000653305">
    <property type="component" value="Unassembled WGS sequence"/>
</dbReference>
<dbReference type="OrthoDB" id="1909330at2759"/>
<dbReference type="AlphaFoldDB" id="A0A830BXE5"/>
<accession>A0A830BXE5</accession>
<organism evidence="2 3">
    <name type="scientific">Phtheirospermum japonicum</name>
    <dbReference type="NCBI Taxonomy" id="374723"/>
    <lineage>
        <taxon>Eukaryota</taxon>
        <taxon>Viridiplantae</taxon>
        <taxon>Streptophyta</taxon>
        <taxon>Embryophyta</taxon>
        <taxon>Tracheophyta</taxon>
        <taxon>Spermatophyta</taxon>
        <taxon>Magnoliopsida</taxon>
        <taxon>eudicotyledons</taxon>
        <taxon>Gunneridae</taxon>
        <taxon>Pentapetalae</taxon>
        <taxon>asterids</taxon>
        <taxon>lamiids</taxon>
        <taxon>Lamiales</taxon>
        <taxon>Orobanchaceae</taxon>
        <taxon>Orobanchaceae incertae sedis</taxon>
        <taxon>Phtheirospermum</taxon>
    </lineage>
</organism>
<reference evidence="2" key="1">
    <citation type="submission" date="2020-07" db="EMBL/GenBank/DDBJ databases">
        <title>Ethylene signaling mediates host invasion by parasitic plants.</title>
        <authorList>
            <person name="Yoshida S."/>
        </authorList>
    </citation>
    <scope>NUCLEOTIDE SEQUENCE</scope>
    <source>
        <strain evidence="2">Okayama</strain>
    </source>
</reference>
<evidence type="ECO:0000256" key="1">
    <source>
        <dbReference type="SAM" id="Coils"/>
    </source>
</evidence>
<sequence length="240" mass="26977">MEEDELEEIEEVAEITETLVLKYLKPLPLDDHNKKKRKLILANDDDDDEPGIPNGITFSESLVRFKDVKCFDDFKIQVDGLILDSEISKHLRKKYYALCVSQNKFLHENLVKGLNSKLAAGVISETINIADAIRAAKPSSALTDLESYARILKAFEELGMAVGFFQARIDKLLGLSCELQAVIESKRNELDAAEDEMRGLKAKLMGVEMLMEKLVGEIYGLKAKNKKLEVVFTDIADAPW</sequence>
<keyword evidence="3" id="KW-1185">Reference proteome</keyword>
<evidence type="ECO:0000313" key="2">
    <source>
        <dbReference type="EMBL" id="GFP91129.1"/>
    </source>
</evidence>
<name>A0A830BXE5_9LAMI</name>
<dbReference type="EMBL" id="BMAC01000236">
    <property type="protein sequence ID" value="GFP91129.1"/>
    <property type="molecule type" value="Genomic_DNA"/>
</dbReference>
<feature type="coiled-coil region" evidence="1">
    <location>
        <begin position="183"/>
        <end position="210"/>
    </location>
</feature>